<dbReference type="SUPFAM" id="SSF63411">
    <property type="entry name" value="LuxS/MPP-like metallohydrolase"/>
    <property type="match status" value="1"/>
</dbReference>
<name>A0A8S3GN91_9BILA</name>
<dbReference type="GO" id="GO:0043171">
    <property type="term" value="P:peptide catabolic process"/>
    <property type="evidence" value="ECO:0007669"/>
    <property type="project" value="TreeGrafter"/>
</dbReference>
<accession>A0A8S3GN91</accession>
<dbReference type="GO" id="GO:0004222">
    <property type="term" value="F:metalloendopeptidase activity"/>
    <property type="evidence" value="ECO:0007669"/>
    <property type="project" value="TreeGrafter"/>
</dbReference>
<keyword evidence="1" id="KW-0479">Metal-binding</keyword>
<dbReference type="GO" id="GO:0005829">
    <property type="term" value="C:cytosol"/>
    <property type="evidence" value="ECO:0007669"/>
    <property type="project" value="TreeGrafter"/>
</dbReference>
<dbReference type="InterPro" id="IPR011249">
    <property type="entry name" value="Metalloenz_LuxS/M16"/>
</dbReference>
<dbReference type="GO" id="GO:0046872">
    <property type="term" value="F:metal ion binding"/>
    <property type="evidence" value="ECO:0007669"/>
    <property type="project" value="UniProtKB-KW"/>
</dbReference>
<dbReference type="AlphaFoldDB" id="A0A8S3GN91"/>
<sequence>MAYFGVTYLTAEHQWNKDELLSCIDGITIHDVEAFIPRMLTRFFTDSLMYGNLTKDQALEYMTSIERKFQEKRYYQPLFPSMWFNQRELILPEG</sequence>
<gene>
    <name evidence="2" type="ORF">BYL167_LOCUS75915</name>
    <name evidence="3" type="ORF">GIL414_LOCUS87576</name>
</gene>
<evidence type="ECO:0000313" key="4">
    <source>
        <dbReference type="Proteomes" id="UP000681967"/>
    </source>
</evidence>
<dbReference type="Proteomes" id="UP000681720">
    <property type="component" value="Unassembled WGS sequence"/>
</dbReference>
<dbReference type="GO" id="GO:0051603">
    <property type="term" value="P:proteolysis involved in protein catabolic process"/>
    <property type="evidence" value="ECO:0007669"/>
    <property type="project" value="TreeGrafter"/>
</dbReference>
<dbReference type="InterPro" id="IPR050626">
    <property type="entry name" value="Peptidase_M16"/>
</dbReference>
<protein>
    <submittedName>
        <fullName evidence="2">Uncharacterized protein</fullName>
    </submittedName>
</protein>
<reference evidence="2" key="1">
    <citation type="submission" date="2021-02" db="EMBL/GenBank/DDBJ databases">
        <authorList>
            <person name="Nowell W R."/>
        </authorList>
    </citation>
    <scope>NUCLEOTIDE SEQUENCE</scope>
</reference>
<dbReference type="EMBL" id="CAJOBH010272617">
    <property type="protein sequence ID" value="CAF5165934.1"/>
    <property type="molecule type" value="Genomic_DNA"/>
</dbReference>
<proteinExistence type="predicted"/>
<dbReference type="PANTHER" id="PTHR43690">
    <property type="entry name" value="NARDILYSIN"/>
    <property type="match status" value="1"/>
</dbReference>
<comment type="caution">
    <text evidence="2">The sequence shown here is derived from an EMBL/GenBank/DDBJ whole genome shotgun (WGS) entry which is preliminary data.</text>
</comment>
<dbReference type="Proteomes" id="UP000681967">
    <property type="component" value="Unassembled WGS sequence"/>
</dbReference>
<dbReference type="EMBL" id="CAJOBJ010380609">
    <property type="protein sequence ID" value="CAF5227301.1"/>
    <property type="molecule type" value="Genomic_DNA"/>
</dbReference>
<organism evidence="2 4">
    <name type="scientific">Rotaria magnacalcarata</name>
    <dbReference type="NCBI Taxonomy" id="392030"/>
    <lineage>
        <taxon>Eukaryota</taxon>
        <taxon>Metazoa</taxon>
        <taxon>Spiralia</taxon>
        <taxon>Gnathifera</taxon>
        <taxon>Rotifera</taxon>
        <taxon>Eurotatoria</taxon>
        <taxon>Bdelloidea</taxon>
        <taxon>Philodinida</taxon>
        <taxon>Philodinidae</taxon>
        <taxon>Rotaria</taxon>
    </lineage>
</organism>
<dbReference type="Gene3D" id="3.30.830.10">
    <property type="entry name" value="Metalloenzyme, LuxS/M16 peptidase-like"/>
    <property type="match status" value="1"/>
</dbReference>
<dbReference type="PANTHER" id="PTHR43690:SF18">
    <property type="entry name" value="INSULIN-DEGRADING ENZYME-RELATED"/>
    <property type="match status" value="1"/>
</dbReference>
<evidence type="ECO:0000313" key="3">
    <source>
        <dbReference type="EMBL" id="CAF5227301.1"/>
    </source>
</evidence>
<evidence type="ECO:0000256" key="1">
    <source>
        <dbReference type="ARBA" id="ARBA00022723"/>
    </source>
</evidence>
<evidence type="ECO:0000313" key="2">
    <source>
        <dbReference type="EMBL" id="CAF5165934.1"/>
    </source>
</evidence>
<dbReference type="GO" id="GO:0005739">
    <property type="term" value="C:mitochondrion"/>
    <property type="evidence" value="ECO:0007669"/>
    <property type="project" value="TreeGrafter"/>
</dbReference>